<protein>
    <submittedName>
        <fullName evidence="1">Cobinamide kinase</fullName>
    </submittedName>
</protein>
<sequence>MIFITGPLYSGKRTFTQTLPGHNLKMRADVQNLAADAADLPALADRLAHEYDILIATEVGGGVVPMDANERADREAAGRLACLLAARADCVVQMFCGIPTVLKGELPTC</sequence>
<organism evidence="1 2">
    <name type="scientific">Faecalibacterium langellae</name>
    <dbReference type="NCBI Taxonomy" id="3435293"/>
    <lineage>
        <taxon>Bacteria</taxon>
        <taxon>Bacillati</taxon>
        <taxon>Bacillota</taxon>
        <taxon>Clostridia</taxon>
        <taxon>Eubacteriales</taxon>
        <taxon>Oscillospiraceae</taxon>
        <taxon>Faecalibacterium</taxon>
    </lineage>
</organism>
<accession>A0ACC9D2P4</accession>
<keyword evidence="1" id="KW-0808">Transferase</keyword>
<dbReference type="Proteomes" id="UP000220959">
    <property type="component" value="Unassembled WGS sequence"/>
</dbReference>
<reference evidence="1 2" key="1">
    <citation type="journal article" date="2017" name="Front. Microbiol.">
        <title>New Insights into the Diversity of the Genus Faecalibacterium.</title>
        <authorList>
            <person name="Benevides L."/>
            <person name="Burman S."/>
            <person name="Martin R."/>
            <person name="Robert V."/>
            <person name="Thomas M."/>
            <person name="Miquel S."/>
            <person name="Chain F."/>
            <person name="Sokol H."/>
            <person name="Bermudez-Humaran L.G."/>
            <person name="Morrison M."/>
            <person name="Langella P."/>
            <person name="Azevedo V.A."/>
            <person name="Chatel J.M."/>
            <person name="Soares S."/>
        </authorList>
    </citation>
    <scope>NUCLEOTIDE SEQUENCE [LARGE SCALE GENOMIC DNA]</scope>
    <source>
        <strain evidence="2">CNCM I-4541</strain>
    </source>
</reference>
<evidence type="ECO:0000313" key="2">
    <source>
        <dbReference type="Proteomes" id="UP000220959"/>
    </source>
</evidence>
<evidence type="ECO:0000313" key="1">
    <source>
        <dbReference type="EMBL" id="PDX62406.1"/>
    </source>
</evidence>
<keyword evidence="1" id="KW-0418">Kinase</keyword>
<comment type="caution">
    <text evidence="1">The sequence shown here is derived from an EMBL/GenBank/DDBJ whole genome shotgun (WGS) entry which is preliminary data.</text>
</comment>
<proteinExistence type="predicted"/>
<dbReference type="EMBL" id="NMTR01000002">
    <property type="protein sequence ID" value="PDX62406.1"/>
    <property type="molecule type" value="Genomic_DNA"/>
</dbReference>
<name>A0ACC9D2P4_9FIRM</name>
<gene>
    <name evidence="1" type="ORF">CGS49_01090</name>
</gene>
<keyword evidence="2" id="KW-1185">Reference proteome</keyword>